<dbReference type="SMART" id="SM00382">
    <property type="entry name" value="AAA"/>
    <property type="match status" value="1"/>
</dbReference>
<dbReference type="Gene3D" id="1.20.1560.10">
    <property type="entry name" value="ABC transporter type 1, transmembrane domain"/>
    <property type="match status" value="1"/>
</dbReference>
<feature type="transmembrane region" description="Helical" evidence="8">
    <location>
        <begin position="161"/>
        <end position="190"/>
    </location>
</feature>
<name>A0A6J6MXE5_9ZZZZ</name>
<evidence type="ECO:0000256" key="3">
    <source>
        <dbReference type="ARBA" id="ARBA00022692"/>
    </source>
</evidence>
<dbReference type="AlphaFoldDB" id="A0A6J6MXE5"/>
<evidence type="ECO:0000256" key="6">
    <source>
        <dbReference type="ARBA" id="ARBA00022989"/>
    </source>
</evidence>
<dbReference type="PANTHER" id="PTHR43394">
    <property type="entry name" value="ATP-DEPENDENT PERMEASE MDL1, MITOCHONDRIAL"/>
    <property type="match status" value="1"/>
</dbReference>
<dbReference type="GO" id="GO:0016020">
    <property type="term" value="C:membrane"/>
    <property type="evidence" value="ECO:0007669"/>
    <property type="project" value="UniProtKB-SubCell"/>
</dbReference>
<dbReference type="CDD" id="cd18550">
    <property type="entry name" value="ABC_6TM_exporter_like"/>
    <property type="match status" value="1"/>
</dbReference>
<keyword evidence="6 8" id="KW-1133">Transmembrane helix</keyword>
<keyword evidence="5" id="KW-0067">ATP-binding</keyword>
<gene>
    <name evidence="11" type="ORF">UFOPK2295_01274</name>
</gene>
<dbReference type="Gene3D" id="3.40.50.300">
    <property type="entry name" value="P-loop containing nucleotide triphosphate hydrolases"/>
    <property type="match status" value="1"/>
</dbReference>
<feature type="domain" description="ABC transmembrane type-1" evidence="10">
    <location>
        <begin position="39"/>
        <end position="323"/>
    </location>
</feature>
<dbReference type="InterPro" id="IPR039421">
    <property type="entry name" value="Type_1_exporter"/>
</dbReference>
<dbReference type="SUPFAM" id="SSF90123">
    <property type="entry name" value="ABC transporter transmembrane region"/>
    <property type="match status" value="1"/>
</dbReference>
<dbReference type="PANTHER" id="PTHR43394:SF1">
    <property type="entry name" value="ATP-BINDING CASSETTE SUB-FAMILY B MEMBER 10, MITOCHONDRIAL"/>
    <property type="match status" value="1"/>
</dbReference>
<feature type="domain" description="ABC transporter" evidence="9">
    <location>
        <begin position="357"/>
        <end position="610"/>
    </location>
</feature>
<evidence type="ECO:0000313" key="11">
    <source>
        <dbReference type="EMBL" id="CAB4678626.1"/>
    </source>
</evidence>
<sequence>MGPHMLLPGDADAVKGARMKRASLRRAWQFSSPYKWQIIGFLLAIVASALAALAPPLLFRAILDTAIPEGNRGLITTLAVILVIAAIADAGLAIVQRWLSSTIGEGLIYDLRVALFDKVQRMPIAFFTRTQTGALISRLNSDVVGAQTAVTSTLGSVVSNVVVLITTLAAMFVLEWRLTLLSLVVLPLFIAPAKRMGLKLGGIAREQMELNAQMNTQMSERFNVAGAMIVKLFGRREREVNTFATSASGVRDTGIKAALYGRVFFVALGLVGAMGAAAIYGIGAQLVVSKSITPGTLVALAALVTRIYQPLTGLTNARVEVMTAFVSFDRVFEVLDAPVSIVDRPGAIDLVEPRGEIEFDNVVFRYPPASDSSVASLETPGGTSGDPDVDVLKGISLHVAAGETVAVVGSSGSGKSTMATLVPRLYDVTTGAVRIDGHDVRDLTGDSLHDAIGVVTQDPHLFHETIKANLLYARPDATDEEVIAACEAARIHSTIAALPDGYDTFVGERGYRLSGGEKQRLAIARMLLKNPAIMILDEATSHLDNENESLVQEALEAALHGRTALVIAHRLSTIRDADRIVVVDNGRIVEQGTHDALMELDGAYASQVRAGGSFGAATPTL</sequence>
<dbReference type="InterPro" id="IPR003593">
    <property type="entry name" value="AAA+_ATPase"/>
</dbReference>
<feature type="transmembrane region" description="Helical" evidence="8">
    <location>
        <begin position="263"/>
        <end position="283"/>
    </location>
</feature>
<dbReference type="Pfam" id="PF00005">
    <property type="entry name" value="ABC_tran"/>
    <property type="match status" value="1"/>
</dbReference>
<dbReference type="SUPFAM" id="SSF52540">
    <property type="entry name" value="P-loop containing nucleoside triphosphate hydrolases"/>
    <property type="match status" value="1"/>
</dbReference>
<dbReference type="PROSITE" id="PS00211">
    <property type="entry name" value="ABC_TRANSPORTER_1"/>
    <property type="match status" value="1"/>
</dbReference>
<keyword evidence="4" id="KW-0547">Nucleotide-binding</keyword>
<dbReference type="FunFam" id="3.40.50.300:FF:000287">
    <property type="entry name" value="Multidrug ABC transporter ATP-binding protein"/>
    <property type="match status" value="1"/>
</dbReference>
<evidence type="ECO:0000259" key="10">
    <source>
        <dbReference type="PROSITE" id="PS50929"/>
    </source>
</evidence>
<evidence type="ECO:0000256" key="8">
    <source>
        <dbReference type="SAM" id="Phobius"/>
    </source>
</evidence>
<dbReference type="InterPro" id="IPR011527">
    <property type="entry name" value="ABC1_TM_dom"/>
</dbReference>
<dbReference type="InterPro" id="IPR036640">
    <property type="entry name" value="ABC1_TM_sf"/>
</dbReference>
<evidence type="ECO:0000256" key="7">
    <source>
        <dbReference type="ARBA" id="ARBA00023136"/>
    </source>
</evidence>
<dbReference type="PROSITE" id="PS50893">
    <property type="entry name" value="ABC_TRANSPORTER_2"/>
    <property type="match status" value="1"/>
</dbReference>
<dbReference type="GO" id="GO:0015421">
    <property type="term" value="F:ABC-type oligopeptide transporter activity"/>
    <property type="evidence" value="ECO:0007669"/>
    <property type="project" value="TreeGrafter"/>
</dbReference>
<proteinExistence type="predicted"/>
<dbReference type="GO" id="GO:0005524">
    <property type="term" value="F:ATP binding"/>
    <property type="evidence" value="ECO:0007669"/>
    <property type="project" value="UniProtKB-KW"/>
</dbReference>
<feature type="transmembrane region" description="Helical" evidence="8">
    <location>
        <begin position="74"/>
        <end position="95"/>
    </location>
</feature>
<keyword evidence="2" id="KW-0813">Transport</keyword>
<keyword evidence="3 8" id="KW-0812">Transmembrane</keyword>
<feature type="transmembrane region" description="Helical" evidence="8">
    <location>
        <begin position="38"/>
        <end position="62"/>
    </location>
</feature>
<evidence type="ECO:0000256" key="5">
    <source>
        <dbReference type="ARBA" id="ARBA00022840"/>
    </source>
</evidence>
<protein>
    <submittedName>
        <fullName evidence="11">Unannotated protein</fullName>
    </submittedName>
</protein>
<accession>A0A6J6MXE5</accession>
<dbReference type="EMBL" id="CAEZWV010000029">
    <property type="protein sequence ID" value="CAB4678626.1"/>
    <property type="molecule type" value="Genomic_DNA"/>
</dbReference>
<evidence type="ECO:0000256" key="4">
    <source>
        <dbReference type="ARBA" id="ARBA00022741"/>
    </source>
</evidence>
<reference evidence="11" key="1">
    <citation type="submission" date="2020-05" db="EMBL/GenBank/DDBJ databases">
        <authorList>
            <person name="Chiriac C."/>
            <person name="Salcher M."/>
            <person name="Ghai R."/>
            <person name="Kavagutti S V."/>
        </authorList>
    </citation>
    <scope>NUCLEOTIDE SEQUENCE</scope>
</reference>
<dbReference type="InterPro" id="IPR017871">
    <property type="entry name" value="ABC_transporter-like_CS"/>
</dbReference>
<organism evidence="11">
    <name type="scientific">freshwater metagenome</name>
    <dbReference type="NCBI Taxonomy" id="449393"/>
    <lineage>
        <taxon>unclassified sequences</taxon>
        <taxon>metagenomes</taxon>
        <taxon>ecological metagenomes</taxon>
    </lineage>
</organism>
<evidence type="ECO:0000256" key="1">
    <source>
        <dbReference type="ARBA" id="ARBA00004141"/>
    </source>
</evidence>
<evidence type="ECO:0000256" key="2">
    <source>
        <dbReference type="ARBA" id="ARBA00022448"/>
    </source>
</evidence>
<dbReference type="PROSITE" id="PS50929">
    <property type="entry name" value="ABC_TM1F"/>
    <property type="match status" value="1"/>
</dbReference>
<evidence type="ECO:0000259" key="9">
    <source>
        <dbReference type="PROSITE" id="PS50893"/>
    </source>
</evidence>
<dbReference type="InterPro" id="IPR003439">
    <property type="entry name" value="ABC_transporter-like_ATP-bd"/>
</dbReference>
<keyword evidence="7 8" id="KW-0472">Membrane</keyword>
<dbReference type="Pfam" id="PF00664">
    <property type="entry name" value="ABC_membrane"/>
    <property type="match status" value="1"/>
</dbReference>
<dbReference type="InterPro" id="IPR027417">
    <property type="entry name" value="P-loop_NTPase"/>
</dbReference>
<dbReference type="GO" id="GO:0016887">
    <property type="term" value="F:ATP hydrolysis activity"/>
    <property type="evidence" value="ECO:0007669"/>
    <property type="project" value="InterPro"/>
</dbReference>
<comment type="subcellular location">
    <subcellularLocation>
        <location evidence="1">Membrane</location>
        <topology evidence="1">Multi-pass membrane protein</topology>
    </subcellularLocation>
</comment>